<sequence length="236" mass="27781">MQDILQIVVQNFMRMKKVRLNPSCVFVHQNVSDVTAGEKNMEGRRRLQETLDETTKLAAEEEVYDAECFSDVIRFDVQNDVKYFDQLWEGNPPMAPPNPNYCENIQDLKKTIMSHAAKSHGMRLKDFKRSDHFKRFIRDEVSQFITDQFSVSVLPKMKKKDLSEIKHDYVEDFNLLEDVMRQELTYIMSDFSSSFNTKTFPVNLNNKDRPDEFLIDLFCQCCWVQCPFCGGHHRKP</sequence>
<gene>
    <name evidence="2" type="ORF">H4Q32_029519</name>
</gene>
<feature type="domain" description="VLIG-type G" evidence="1">
    <location>
        <begin position="1"/>
        <end position="138"/>
    </location>
</feature>
<accession>A0ABQ8L9R3</accession>
<dbReference type="PANTHER" id="PTHR22796:SF6">
    <property type="entry name" value="INTERFERON-INDUCED VERY LARGE GTPASE 1-RELATED"/>
    <property type="match status" value="1"/>
</dbReference>
<reference evidence="2 3" key="1">
    <citation type="submission" date="2022-01" db="EMBL/GenBank/DDBJ databases">
        <title>A high-quality chromosome-level genome assembly of rohu carp, Labeo rohita.</title>
        <authorList>
            <person name="Arick M.A. II"/>
            <person name="Hsu C.-Y."/>
            <person name="Magbanua Z."/>
            <person name="Pechanova O."/>
            <person name="Grover C."/>
            <person name="Miller E."/>
            <person name="Thrash A."/>
            <person name="Ezzel L."/>
            <person name="Alam S."/>
            <person name="Benzie J."/>
            <person name="Hamilton M."/>
            <person name="Karsi A."/>
            <person name="Lawrence M.L."/>
            <person name="Peterson D.G."/>
        </authorList>
    </citation>
    <scope>NUCLEOTIDE SEQUENCE [LARGE SCALE GENOMIC DNA]</scope>
    <source>
        <strain evidence="3">BAU-BD-2019</strain>
        <tissue evidence="2">Blood</tissue>
    </source>
</reference>
<protein>
    <submittedName>
        <fullName evidence="2">Interferon-induced very large GTPase 1</fullName>
    </submittedName>
</protein>
<proteinExistence type="predicted"/>
<dbReference type="PROSITE" id="PS51717">
    <property type="entry name" value="G_VLIG"/>
    <property type="match status" value="1"/>
</dbReference>
<organism evidence="2 3">
    <name type="scientific">Labeo rohita</name>
    <name type="common">Indian major carp</name>
    <name type="synonym">Cyprinus rohita</name>
    <dbReference type="NCBI Taxonomy" id="84645"/>
    <lineage>
        <taxon>Eukaryota</taxon>
        <taxon>Metazoa</taxon>
        <taxon>Chordata</taxon>
        <taxon>Craniata</taxon>
        <taxon>Vertebrata</taxon>
        <taxon>Euteleostomi</taxon>
        <taxon>Actinopterygii</taxon>
        <taxon>Neopterygii</taxon>
        <taxon>Teleostei</taxon>
        <taxon>Ostariophysi</taxon>
        <taxon>Cypriniformes</taxon>
        <taxon>Cyprinidae</taxon>
        <taxon>Labeoninae</taxon>
        <taxon>Labeonini</taxon>
        <taxon>Labeo</taxon>
    </lineage>
</organism>
<name>A0ABQ8L9R3_LABRO</name>
<dbReference type="InterPro" id="IPR030383">
    <property type="entry name" value="G_VLIG_dom"/>
</dbReference>
<evidence type="ECO:0000313" key="3">
    <source>
        <dbReference type="Proteomes" id="UP000830375"/>
    </source>
</evidence>
<dbReference type="Proteomes" id="UP000830375">
    <property type="component" value="Unassembled WGS sequence"/>
</dbReference>
<evidence type="ECO:0000259" key="1">
    <source>
        <dbReference type="PROSITE" id="PS51717"/>
    </source>
</evidence>
<comment type="caution">
    <text evidence="2">The sequence shown here is derived from an EMBL/GenBank/DDBJ whole genome shotgun (WGS) entry which is preliminary data.</text>
</comment>
<dbReference type="PANTHER" id="PTHR22796">
    <property type="entry name" value="URG4-RELATED"/>
    <property type="match status" value="1"/>
</dbReference>
<dbReference type="Pfam" id="PF25683">
    <property type="entry name" value="URGCP_GTPase"/>
    <property type="match status" value="1"/>
</dbReference>
<evidence type="ECO:0000313" key="2">
    <source>
        <dbReference type="EMBL" id="KAI2647115.1"/>
    </source>
</evidence>
<keyword evidence="3" id="KW-1185">Reference proteome</keyword>
<dbReference type="EMBL" id="JACTAM010000587">
    <property type="protein sequence ID" value="KAI2647115.1"/>
    <property type="molecule type" value="Genomic_DNA"/>
</dbReference>